<gene>
    <name evidence="4" type="ORF">GEA64_21385</name>
</gene>
<dbReference type="EMBL" id="WHZZ01000015">
    <property type="protein sequence ID" value="MQL50348.1"/>
    <property type="molecule type" value="Genomic_DNA"/>
</dbReference>
<dbReference type="Proteomes" id="UP000481739">
    <property type="component" value="Unassembled WGS sequence"/>
</dbReference>
<feature type="signal peptide" evidence="2">
    <location>
        <begin position="1"/>
        <end position="36"/>
    </location>
</feature>
<sequence>MMKINSFPDTKKMRNKSIKSIACCLLLFNFNPAAYAVEKFIFIIGSDPQPWHLNNNQEGYNGDPNSSKNEALWKSRTEPTYQSMRYLDAKFVIVNGDMTEYGRDNTWRDTEAAYSKAGIPILYGLGNHDYNNNVHDCSDGINTYFDNCAGNSVVNKLWMKFGYRVPLSNYGGVAGLNIVRSDYKLTPPKGSGKYQLDGSLAYSFEYGGVHFIQLNMCPTYTVDLSIADYNIHISDSLKWLTDDINNAHKFGYKVILNYHTAWDYQSKGENDSYVKCPQTEELSKLLGMGDFIFTGHTHTININPGNIYGVRNFTSGALFNGEYFLVSVDNSGITVTAYNGLTGKPERVQQTDWFGNNSDMPPRVEPWTKKP</sequence>
<dbReference type="GO" id="GO:0016787">
    <property type="term" value="F:hydrolase activity"/>
    <property type="evidence" value="ECO:0007669"/>
    <property type="project" value="InterPro"/>
</dbReference>
<evidence type="ECO:0000313" key="4">
    <source>
        <dbReference type="EMBL" id="MQL50348.1"/>
    </source>
</evidence>
<dbReference type="PANTHER" id="PTHR43143:SF1">
    <property type="entry name" value="SERINE_THREONINE-PROTEIN PHOSPHATASE CPPED1"/>
    <property type="match status" value="1"/>
</dbReference>
<dbReference type="Pfam" id="PF00149">
    <property type="entry name" value="Metallophos"/>
    <property type="match status" value="1"/>
</dbReference>
<name>A0A7C9LDP4_9GAMM</name>
<dbReference type="InterPro" id="IPR051918">
    <property type="entry name" value="STPP_CPPED1"/>
</dbReference>
<feature type="chain" id="PRO_5028831213" description="Calcineurin-like phosphoesterase domain-containing protein" evidence="2">
    <location>
        <begin position="37"/>
        <end position="371"/>
    </location>
</feature>
<organism evidence="4 5">
    <name type="scientific">Photorhabdus khanii</name>
    <dbReference type="NCBI Taxonomy" id="1004150"/>
    <lineage>
        <taxon>Bacteria</taxon>
        <taxon>Pseudomonadati</taxon>
        <taxon>Pseudomonadota</taxon>
        <taxon>Gammaproteobacteria</taxon>
        <taxon>Enterobacterales</taxon>
        <taxon>Morganellaceae</taxon>
        <taxon>Photorhabdus</taxon>
    </lineage>
</organism>
<feature type="compositionally biased region" description="Polar residues" evidence="1">
    <location>
        <begin position="350"/>
        <end position="359"/>
    </location>
</feature>
<keyword evidence="2" id="KW-0732">Signal</keyword>
<evidence type="ECO:0000256" key="2">
    <source>
        <dbReference type="SAM" id="SignalP"/>
    </source>
</evidence>
<dbReference type="RefSeq" id="WP_152964033.1">
    <property type="nucleotide sequence ID" value="NZ_CAWOZU010000006.1"/>
</dbReference>
<reference evidence="4 5" key="1">
    <citation type="journal article" date="2019" name="Nature">
        <title>A new antibiotic selectively kills Gram-negative pathogens.</title>
        <authorList>
            <person name="Imai Y."/>
            <person name="Meyer K.J."/>
            <person name="Iinishi A."/>
            <person name="Favre-Godal Q."/>
            <person name="Green R."/>
            <person name="Manuse S."/>
            <person name="Caboni M."/>
            <person name="Mori M."/>
            <person name="Niles S."/>
            <person name="Ghiglieri M."/>
            <person name="Honrao C."/>
            <person name="Ma X."/>
            <person name="Guo J.J."/>
            <person name="Makriyannis A."/>
            <person name="Linares-Otoya L."/>
            <person name="Boehringer N."/>
            <person name="Wuisan Z.G."/>
            <person name="Kaur H."/>
            <person name="Wu R."/>
            <person name="Mateus A."/>
            <person name="Typas A."/>
            <person name="Savitski M.M."/>
            <person name="Espinoza J.L."/>
            <person name="O'Rourke A."/>
            <person name="Nelson K.E."/>
            <person name="Hiller S."/>
            <person name="Noinaj N."/>
            <person name="Schaeberle T.F."/>
            <person name="D'Onofrio A."/>
            <person name="Lewis K."/>
        </authorList>
    </citation>
    <scope>NUCLEOTIDE SEQUENCE [LARGE SCALE GENOMIC DNA]</scope>
    <source>
        <strain evidence="4 5">HGB 1456</strain>
    </source>
</reference>
<dbReference type="PANTHER" id="PTHR43143">
    <property type="entry name" value="METALLOPHOSPHOESTERASE, CALCINEURIN SUPERFAMILY"/>
    <property type="match status" value="1"/>
</dbReference>
<dbReference type="Gene3D" id="3.60.21.10">
    <property type="match status" value="1"/>
</dbReference>
<feature type="domain" description="Calcineurin-like phosphoesterase" evidence="3">
    <location>
        <begin position="88"/>
        <end position="298"/>
    </location>
</feature>
<evidence type="ECO:0000259" key="3">
    <source>
        <dbReference type="Pfam" id="PF00149"/>
    </source>
</evidence>
<dbReference type="AlphaFoldDB" id="A0A7C9LDP4"/>
<dbReference type="SUPFAM" id="SSF56300">
    <property type="entry name" value="Metallo-dependent phosphatases"/>
    <property type="match status" value="1"/>
</dbReference>
<accession>A0A7C9LDP4</accession>
<dbReference type="InterPro" id="IPR004843">
    <property type="entry name" value="Calcineurin-like_PHP"/>
</dbReference>
<protein>
    <recommendedName>
        <fullName evidence="3">Calcineurin-like phosphoesterase domain-containing protein</fullName>
    </recommendedName>
</protein>
<comment type="caution">
    <text evidence="4">The sequence shown here is derived from an EMBL/GenBank/DDBJ whole genome shotgun (WGS) entry which is preliminary data.</text>
</comment>
<feature type="region of interest" description="Disordered" evidence="1">
    <location>
        <begin position="350"/>
        <end position="371"/>
    </location>
</feature>
<evidence type="ECO:0000256" key="1">
    <source>
        <dbReference type="SAM" id="MobiDB-lite"/>
    </source>
</evidence>
<proteinExistence type="predicted"/>
<dbReference type="InterPro" id="IPR029052">
    <property type="entry name" value="Metallo-depent_PP-like"/>
</dbReference>
<evidence type="ECO:0000313" key="5">
    <source>
        <dbReference type="Proteomes" id="UP000481739"/>
    </source>
</evidence>